<name>A0A4C1WNA4_EUMVA</name>
<proteinExistence type="predicted"/>
<comment type="caution">
    <text evidence="2">The sequence shown here is derived from an EMBL/GenBank/DDBJ whole genome shotgun (WGS) entry which is preliminary data.</text>
</comment>
<dbReference type="AlphaFoldDB" id="A0A4C1WNA4"/>
<accession>A0A4C1WNA4</accession>
<evidence type="ECO:0000256" key="1">
    <source>
        <dbReference type="SAM" id="MobiDB-lite"/>
    </source>
</evidence>
<sequence length="204" mass="22594">MDGVIPRQGIHICIVQRTNLCRCEVSHEIVAMPLSSNAGEKKDGSGSAESARYIIRRQFRAAEFRQRARRAGSGPRCFVSFPPGCANIVVNIFIGYVRSPSRAGPTRRPVSSVSSQQRAHQVLEEPNTVIVRLLFEHPTARGGLLRSRVPSHRLELPESFMKEIFNSIRRVEFDGRRTGRGDRSSSAGTAAHPRNRVAGAQHVT</sequence>
<reference evidence="2 3" key="1">
    <citation type="journal article" date="2019" name="Commun. Biol.">
        <title>The bagworm genome reveals a unique fibroin gene that provides high tensile strength.</title>
        <authorList>
            <person name="Kono N."/>
            <person name="Nakamura H."/>
            <person name="Ohtoshi R."/>
            <person name="Tomita M."/>
            <person name="Numata K."/>
            <person name="Arakawa K."/>
        </authorList>
    </citation>
    <scope>NUCLEOTIDE SEQUENCE [LARGE SCALE GENOMIC DNA]</scope>
</reference>
<feature type="region of interest" description="Disordered" evidence="1">
    <location>
        <begin position="176"/>
        <end position="204"/>
    </location>
</feature>
<gene>
    <name evidence="2" type="ORF">EVAR_27693_1</name>
</gene>
<evidence type="ECO:0000313" key="3">
    <source>
        <dbReference type="Proteomes" id="UP000299102"/>
    </source>
</evidence>
<dbReference type="Proteomes" id="UP000299102">
    <property type="component" value="Unassembled WGS sequence"/>
</dbReference>
<keyword evidence="3" id="KW-1185">Reference proteome</keyword>
<organism evidence="2 3">
    <name type="scientific">Eumeta variegata</name>
    <name type="common">Bagworm moth</name>
    <name type="synonym">Eumeta japonica</name>
    <dbReference type="NCBI Taxonomy" id="151549"/>
    <lineage>
        <taxon>Eukaryota</taxon>
        <taxon>Metazoa</taxon>
        <taxon>Ecdysozoa</taxon>
        <taxon>Arthropoda</taxon>
        <taxon>Hexapoda</taxon>
        <taxon>Insecta</taxon>
        <taxon>Pterygota</taxon>
        <taxon>Neoptera</taxon>
        <taxon>Endopterygota</taxon>
        <taxon>Lepidoptera</taxon>
        <taxon>Glossata</taxon>
        <taxon>Ditrysia</taxon>
        <taxon>Tineoidea</taxon>
        <taxon>Psychidae</taxon>
        <taxon>Oiketicinae</taxon>
        <taxon>Eumeta</taxon>
    </lineage>
</organism>
<evidence type="ECO:0000313" key="2">
    <source>
        <dbReference type="EMBL" id="GBP52751.1"/>
    </source>
</evidence>
<dbReference type="EMBL" id="BGZK01000609">
    <property type="protein sequence ID" value="GBP52751.1"/>
    <property type="molecule type" value="Genomic_DNA"/>
</dbReference>
<protein>
    <submittedName>
        <fullName evidence="2">Uncharacterized protein</fullName>
    </submittedName>
</protein>